<protein>
    <submittedName>
        <fullName evidence="2">Ribokinase</fullName>
        <ecNumber evidence="2">2.7.1.15</ecNumber>
    </submittedName>
</protein>
<feature type="non-terminal residue" evidence="2">
    <location>
        <position position="310"/>
    </location>
</feature>
<feature type="compositionally biased region" description="Basic and acidic residues" evidence="1">
    <location>
        <begin position="87"/>
        <end position="100"/>
    </location>
</feature>
<feature type="region of interest" description="Disordered" evidence="1">
    <location>
        <begin position="1"/>
        <end position="100"/>
    </location>
</feature>
<proteinExistence type="predicted"/>
<feature type="compositionally biased region" description="Low complexity" evidence="1">
    <location>
        <begin position="165"/>
        <end position="179"/>
    </location>
</feature>
<feature type="compositionally biased region" description="Basic residues" evidence="1">
    <location>
        <begin position="1"/>
        <end position="12"/>
    </location>
</feature>
<accession>A0A6J4RSW0</accession>
<keyword evidence="2" id="KW-0808">Transferase</keyword>
<evidence type="ECO:0000313" key="2">
    <source>
        <dbReference type="EMBL" id="CAA9481262.1"/>
    </source>
</evidence>
<feature type="compositionally biased region" description="Basic and acidic residues" evidence="1">
    <location>
        <begin position="254"/>
        <end position="263"/>
    </location>
</feature>
<sequence length="310" mass="33825">EPHRRRVPRLRRRQDSLRGARAHARRRRHPLRPRRVVLRRGPRRGPRRGGLRRGVVGDPAHPGHRHGRRGAGARRQDVLLVGRLRRRPEQPRDARDGAQRLRDLRAQALRGLPGLRRALPGQHPARPAARRARAVHPGALRGDGLHGPLDQHRARVARAHDPRRGLPAPQRRGARAAHGQAEHAPGRRGAPELGPAGRGGQAGQVRSGALHAGRALRAARLPAARGGRPDGRRGHVRGGLRRLRGGVGRRGHARGADERDGPRHGPGLLQRGGLRDGADAAAHPRGDPRARRAPRAHHPLRRPARGAAGL</sequence>
<feature type="non-terminal residue" evidence="2">
    <location>
        <position position="1"/>
    </location>
</feature>
<dbReference type="GO" id="GO:0004747">
    <property type="term" value="F:ribokinase activity"/>
    <property type="evidence" value="ECO:0007669"/>
    <property type="project" value="UniProtKB-EC"/>
</dbReference>
<name>A0A6J4RSW0_9ACTN</name>
<keyword evidence="2" id="KW-0418">Kinase</keyword>
<feature type="compositionally biased region" description="Low complexity" evidence="1">
    <location>
        <begin position="208"/>
        <end position="226"/>
    </location>
</feature>
<feature type="compositionally biased region" description="Basic residues" evidence="1">
    <location>
        <begin position="62"/>
        <end position="72"/>
    </location>
</feature>
<feature type="compositionally biased region" description="Basic residues" evidence="1">
    <location>
        <begin position="234"/>
        <end position="253"/>
    </location>
</feature>
<reference evidence="2" key="1">
    <citation type="submission" date="2020-02" db="EMBL/GenBank/DDBJ databases">
        <authorList>
            <person name="Meier V. D."/>
        </authorList>
    </citation>
    <scope>NUCLEOTIDE SEQUENCE</scope>
    <source>
        <strain evidence="2">AVDCRST_MAG13</strain>
    </source>
</reference>
<organism evidence="2">
    <name type="scientific">uncultured Solirubrobacteraceae bacterium</name>
    <dbReference type="NCBI Taxonomy" id="1162706"/>
    <lineage>
        <taxon>Bacteria</taxon>
        <taxon>Bacillati</taxon>
        <taxon>Actinomycetota</taxon>
        <taxon>Thermoleophilia</taxon>
        <taxon>Solirubrobacterales</taxon>
        <taxon>Solirubrobacteraceae</taxon>
        <taxon>environmental samples</taxon>
    </lineage>
</organism>
<evidence type="ECO:0000256" key="1">
    <source>
        <dbReference type="SAM" id="MobiDB-lite"/>
    </source>
</evidence>
<feature type="compositionally biased region" description="Basic and acidic residues" evidence="1">
    <location>
        <begin position="273"/>
        <end position="290"/>
    </location>
</feature>
<feature type="compositionally biased region" description="Basic and acidic residues" evidence="1">
    <location>
        <begin position="154"/>
        <end position="164"/>
    </location>
</feature>
<dbReference type="EMBL" id="CADCVO010000182">
    <property type="protein sequence ID" value="CAA9481262.1"/>
    <property type="molecule type" value="Genomic_DNA"/>
</dbReference>
<gene>
    <name evidence="2" type="ORF">AVDCRST_MAG13-1183</name>
</gene>
<feature type="compositionally biased region" description="Basic residues" evidence="1">
    <location>
        <begin position="291"/>
        <end position="304"/>
    </location>
</feature>
<dbReference type="EC" id="2.7.1.15" evidence="2"/>
<feature type="region of interest" description="Disordered" evidence="1">
    <location>
        <begin position="154"/>
        <end position="310"/>
    </location>
</feature>
<feature type="compositionally biased region" description="Basic residues" evidence="1">
    <location>
        <begin position="20"/>
        <end position="51"/>
    </location>
</feature>
<dbReference type="AlphaFoldDB" id="A0A6J4RSW0"/>